<keyword evidence="10 11" id="KW-0238">DNA-binding</keyword>
<protein>
    <recommendedName>
        <fullName evidence="11">Type I restriction enzyme endonuclease subunit</fullName>
        <shortName evidence="11">R protein</shortName>
        <ecNumber evidence="11">3.1.21.3</ecNumber>
    </recommendedName>
    <alternativeName>
        <fullName evidence="11">Type-1 restriction enzyme R protein</fullName>
    </alternativeName>
</protein>
<dbReference type="SUPFAM" id="SSF52540">
    <property type="entry name" value="P-loop containing nucleoside triphosphate hydrolases"/>
    <property type="match status" value="2"/>
</dbReference>
<reference evidence="14" key="2">
    <citation type="submission" date="2021-04" db="EMBL/GenBank/DDBJ databases">
        <authorList>
            <person name="Gilroy R."/>
        </authorList>
    </citation>
    <scope>NUCLEOTIDE SEQUENCE</scope>
    <source>
        <strain evidence="14">CHK169-4300</strain>
    </source>
</reference>
<evidence type="ECO:0000256" key="10">
    <source>
        <dbReference type="ARBA" id="ARBA00023125"/>
    </source>
</evidence>
<dbReference type="Pfam" id="PF18766">
    <property type="entry name" value="SWI2_SNF2"/>
    <property type="match status" value="1"/>
</dbReference>
<evidence type="ECO:0000313" key="15">
    <source>
        <dbReference type="Proteomes" id="UP000824106"/>
    </source>
</evidence>
<dbReference type="InterPro" id="IPR040980">
    <property type="entry name" value="SWI2_SNF2"/>
</dbReference>
<comment type="catalytic activity">
    <reaction evidence="1 11">
        <text>Endonucleolytic cleavage of DNA to give random double-stranded fragments with terminal 5'-phosphates, ATP is simultaneously hydrolyzed.</text>
        <dbReference type="EC" id="3.1.21.3"/>
    </reaction>
</comment>
<dbReference type="GO" id="GO:0005524">
    <property type="term" value="F:ATP binding"/>
    <property type="evidence" value="ECO:0007669"/>
    <property type="project" value="UniProtKB-KW"/>
</dbReference>
<feature type="domain" description="Helicase ATP-binding" evidence="13">
    <location>
        <begin position="271"/>
        <end position="425"/>
    </location>
</feature>
<dbReference type="PANTHER" id="PTHR30195">
    <property type="entry name" value="TYPE I SITE-SPECIFIC DEOXYRIBONUCLEASE PROTEIN SUBUNIT M AND R"/>
    <property type="match status" value="1"/>
</dbReference>
<dbReference type="InterPro" id="IPR051268">
    <property type="entry name" value="Type-I_R_enzyme_R_subunit"/>
</dbReference>
<reference evidence="14" key="1">
    <citation type="journal article" date="2021" name="PeerJ">
        <title>Extensive microbial diversity within the chicken gut microbiome revealed by metagenomics and culture.</title>
        <authorList>
            <person name="Gilroy R."/>
            <person name="Ravi A."/>
            <person name="Getino M."/>
            <person name="Pursley I."/>
            <person name="Horton D.L."/>
            <person name="Alikhan N.F."/>
            <person name="Baker D."/>
            <person name="Gharbi K."/>
            <person name="Hall N."/>
            <person name="Watson M."/>
            <person name="Adriaenssens E.M."/>
            <person name="Foster-Nyarko E."/>
            <person name="Jarju S."/>
            <person name="Secka A."/>
            <person name="Antonio M."/>
            <person name="Oren A."/>
            <person name="Chaudhuri R.R."/>
            <person name="La Ragione R."/>
            <person name="Hildebrand F."/>
            <person name="Pallen M.J."/>
        </authorList>
    </citation>
    <scope>NUCLEOTIDE SEQUENCE</scope>
    <source>
        <strain evidence="14">CHK169-4300</strain>
    </source>
</reference>
<sequence length="1010" mass="117585">MQITQEQVMEDDLIKQLTEGVSQWTYRPDLKNEEALWANFKNILEYNNVAALDGKALTDQEFQQVKNQLSFSTFYDAAVFFRGENGKSQVRVQREDATLGTVHLDVINTREIAGGTTTYEVINQFESPKASIDGRDRRFDVTLLINGLPMIHIELKSRREGYRKAFHQINKYLSEGKFMGIYSTLQMFVVSNGTDTRYIAASSNLKEKEKFLTRWVNHQNEPVNNYLDFAEEVLSIPAAHEMVARYSVLDHEDKAIILLRPYQIHAINAVKAATKRQESGYIWHTTGSGKTLTSYQVARNLMSIPTLDKTIFVVDRRDLDFQTTNSFRSYSENDLIDIDDTDHVHDLIKKLVSRDRSVIVTTIQKLQRIMDRYGEKGDKHYEKLHQLRVAFVVDECHRAVTPQTQERLIKLFPKSLWYGFTGTPIFAENARDAFGDLPRTTQEQYGEVLHTYTVKEAIHDESVLGFQVEHRSTFKEDALNDSLAEAYPDKDVYNLDSIEKEKLIPNELYETDEHRLEVIDSIINDSQTKLGLHRGPGRSYGAILTVPSIAEAQKYYDLFKEVKAGNTEKKVSKTVQSKIHDFPKVAITYSLSENEEGSVSNQEKMQESLDDYNEMFHTSFTLDQINAYNTNLANRLARKRTLFLTRKEQIDLVIVVDRMLTGFDAPSLAMLFMDRAPMPPHHLVQAFSRTNRLYVKDKQYGQIMTFRTPSIYKREVEQAFVLYSNGGENEVMAPSWDEAQQEFKEALEDLNKIAPIPEAVDDLENQVEKQKFARAFQRFDKAHAAIQVYSNFDEEAFKEEYHLEDEVLEDYKGKYENVIEELRKERDEDDEVIFDIEYELQSVSQETIDYSYLMNLIQTYVPNDFDDEPEPEADNEEVQKALETLEKMQPKKAQIARETWEDLLQNREKYRNKQISVIIQQELDRRVAAEIHEISAEYGIAKRDLQYVVNHFDPNKEERQLGEQELIENADYELYKEKAENPVNRLKYRRLIRSRYKELVEEKILPYLEG</sequence>
<keyword evidence="6 11" id="KW-0680">Restriction system</keyword>
<comment type="subunit">
    <text evidence="3 11">The type I restriction/modification system is composed of three polypeptides R, M and S.</text>
</comment>
<evidence type="ECO:0000256" key="5">
    <source>
        <dbReference type="ARBA" id="ARBA00022741"/>
    </source>
</evidence>
<dbReference type="GO" id="GO:0005085">
    <property type="term" value="F:guanyl-nucleotide exchange factor activity"/>
    <property type="evidence" value="ECO:0007669"/>
    <property type="project" value="InterPro"/>
</dbReference>
<dbReference type="EC" id="3.1.21.3" evidence="11"/>
<evidence type="ECO:0000256" key="9">
    <source>
        <dbReference type="ARBA" id="ARBA00022840"/>
    </source>
</evidence>
<dbReference type="Proteomes" id="UP000824106">
    <property type="component" value="Unassembled WGS sequence"/>
</dbReference>
<dbReference type="CDD" id="cd18800">
    <property type="entry name" value="SF2_C_EcoR124I-like"/>
    <property type="match status" value="1"/>
</dbReference>
<dbReference type="GO" id="GO:0009307">
    <property type="term" value="P:DNA restriction-modification system"/>
    <property type="evidence" value="ECO:0007669"/>
    <property type="project" value="UniProtKB-KW"/>
</dbReference>
<keyword evidence="9 11" id="KW-0067">ATP-binding</keyword>
<evidence type="ECO:0000256" key="6">
    <source>
        <dbReference type="ARBA" id="ARBA00022747"/>
    </source>
</evidence>
<dbReference type="AlphaFoldDB" id="A0A9D2G3K0"/>
<evidence type="ECO:0000259" key="13">
    <source>
        <dbReference type="PROSITE" id="PS51192"/>
    </source>
</evidence>
<name>A0A9D2G3K0_9LACT</name>
<dbReference type="Gene3D" id="1.20.58.910">
    <property type="match status" value="1"/>
</dbReference>
<dbReference type="InterPro" id="IPR007409">
    <property type="entry name" value="Restrct_endonuc_type1_HsdR_N"/>
</dbReference>
<dbReference type="GO" id="GO:0009035">
    <property type="term" value="F:type I site-specific deoxyribonuclease activity"/>
    <property type="evidence" value="ECO:0007669"/>
    <property type="project" value="UniProtKB-EC"/>
</dbReference>
<proteinExistence type="inferred from homology"/>
<dbReference type="GO" id="GO:0003677">
    <property type="term" value="F:DNA binding"/>
    <property type="evidence" value="ECO:0007669"/>
    <property type="project" value="UniProtKB-KW"/>
</dbReference>
<evidence type="ECO:0000256" key="7">
    <source>
        <dbReference type="ARBA" id="ARBA00022759"/>
    </source>
</evidence>
<evidence type="ECO:0000313" key="14">
    <source>
        <dbReference type="EMBL" id="HIZ71500.1"/>
    </source>
</evidence>
<dbReference type="Gene3D" id="3.90.1570.50">
    <property type="match status" value="1"/>
</dbReference>
<dbReference type="Gene3D" id="3.40.50.300">
    <property type="entry name" value="P-loop containing nucleotide triphosphate hydrolases"/>
    <property type="match status" value="2"/>
</dbReference>
<dbReference type="PROSITE" id="PS51192">
    <property type="entry name" value="HELICASE_ATP_BIND_1"/>
    <property type="match status" value="1"/>
</dbReference>
<comment type="similarity">
    <text evidence="2 11">Belongs to the HsdR family.</text>
</comment>
<dbReference type="InterPro" id="IPR055180">
    <property type="entry name" value="HsdR_RecA-like_helicase_dom_2"/>
</dbReference>
<dbReference type="InterPro" id="IPR004473">
    <property type="entry name" value="Restrct_endonuc_typeI_HsdR"/>
</dbReference>
<evidence type="ECO:0000256" key="1">
    <source>
        <dbReference type="ARBA" id="ARBA00000851"/>
    </source>
</evidence>
<dbReference type="InterPro" id="IPR014001">
    <property type="entry name" value="Helicase_ATP-bd"/>
</dbReference>
<dbReference type="CDD" id="cd22332">
    <property type="entry name" value="HsdR_N"/>
    <property type="match status" value="1"/>
</dbReference>
<dbReference type="Pfam" id="PF12008">
    <property type="entry name" value="EcoR124_C"/>
    <property type="match status" value="1"/>
</dbReference>
<dbReference type="InterPro" id="IPR022625">
    <property type="entry name" value="TypeI_RM_Rsu_C"/>
</dbReference>
<dbReference type="NCBIfam" id="TIGR00348">
    <property type="entry name" value="hsdR"/>
    <property type="match status" value="1"/>
</dbReference>
<evidence type="ECO:0000259" key="12">
    <source>
        <dbReference type="PROSITE" id="PS50010"/>
    </source>
</evidence>
<evidence type="ECO:0000256" key="4">
    <source>
        <dbReference type="ARBA" id="ARBA00022722"/>
    </source>
</evidence>
<evidence type="ECO:0000256" key="11">
    <source>
        <dbReference type="RuleBase" id="RU364115"/>
    </source>
</evidence>
<feature type="domain" description="DH" evidence="12">
    <location>
        <begin position="679"/>
        <end position="888"/>
    </location>
</feature>
<keyword evidence="5 11" id="KW-0547">Nucleotide-binding</keyword>
<comment type="caution">
    <text evidence="14">The sequence shown here is derived from an EMBL/GenBank/DDBJ whole genome shotgun (WGS) entry which is preliminary data.</text>
</comment>
<dbReference type="Pfam" id="PF04313">
    <property type="entry name" value="HSDR_N"/>
    <property type="match status" value="1"/>
</dbReference>
<dbReference type="InterPro" id="IPR027417">
    <property type="entry name" value="P-loop_NTPase"/>
</dbReference>
<dbReference type="EMBL" id="DXAZ01000115">
    <property type="protein sequence ID" value="HIZ71500.1"/>
    <property type="molecule type" value="Genomic_DNA"/>
</dbReference>
<comment type="function">
    <text evidence="11">Subunit R is required for both nuclease and ATPase activities, but not for modification.</text>
</comment>
<dbReference type="SMART" id="SM00487">
    <property type="entry name" value="DEXDc"/>
    <property type="match status" value="1"/>
</dbReference>
<evidence type="ECO:0000256" key="3">
    <source>
        <dbReference type="ARBA" id="ARBA00011296"/>
    </source>
</evidence>
<evidence type="ECO:0000256" key="2">
    <source>
        <dbReference type="ARBA" id="ARBA00008598"/>
    </source>
</evidence>
<dbReference type="InterPro" id="IPR000219">
    <property type="entry name" value="DH_dom"/>
</dbReference>
<keyword evidence="4" id="KW-0540">Nuclease</keyword>
<accession>A0A9D2G3K0</accession>
<dbReference type="PROSITE" id="PS50010">
    <property type="entry name" value="DH_2"/>
    <property type="match status" value="1"/>
</dbReference>
<organism evidence="14 15">
    <name type="scientific">Candidatus Atopostipes pullistercoris</name>
    <dbReference type="NCBI Taxonomy" id="2838467"/>
    <lineage>
        <taxon>Bacteria</taxon>
        <taxon>Bacillati</taxon>
        <taxon>Bacillota</taxon>
        <taxon>Bacilli</taxon>
        <taxon>Lactobacillales</taxon>
        <taxon>Carnobacteriaceae</taxon>
        <taxon>Atopostipes</taxon>
    </lineage>
</organism>
<keyword evidence="8 11" id="KW-0378">Hydrolase</keyword>
<dbReference type="Pfam" id="PF22679">
    <property type="entry name" value="T1R_D3-like"/>
    <property type="match status" value="1"/>
</dbReference>
<keyword evidence="7 14" id="KW-0255">Endonuclease</keyword>
<gene>
    <name evidence="14" type="ORF">H9808_07050</name>
</gene>
<evidence type="ECO:0000256" key="8">
    <source>
        <dbReference type="ARBA" id="ARBA00022801"/>
    </source>
</evidence>
<dbReference type="PANTHER" id="PTHR30195:SF16">
    <property type="entry name" value="TYPE I RESTRICTION ENZYME ENDONUCLEASE SUBUNIT"/>
    <property type="match status" value="1"/>
</dbReference>